<keyword evidence="1" id="KW-0812">Transmembrane</keyword>
<keyword evidence="1" id="KW-0472">Membrane</keyword>
<feature type="transmembrane region" description="Helical" evidence="1">
    <location>
        <begin position="43"/>
        <end position="61"/>
    </location>
</feature>
<organism evidence="2 3">
    <name type="scientific">Hymenobacter cellulosilyticus</name>
    <dbReference type="NCBI Taxonomy" id="2932248"/>
    <lineage>
        <taxon>Bacteria</taxon>
        <taxon>Pseudomonadati</taxon>
        <taxon>Bacteroidota</taxon>
        <taxon>Cytophagia</taxon>
        <taxon>Cytophagales</taxon>
        <taxon>Hymenobacteraceae</taxon>
        <taxon>Hymenobacter</taxon>
    </lineage>
</organism>
<keyword evidence="3" id="KW-1185">Reference proteome</keyword>
<dbReference type="KEGG" id="hcu:MUN79_08575"/>
<evidence type="ECO:0000313" key="2">
    <source>
        <dbReference type="EMBL" id="UOQ73936.1"/>
    </source>
</evidence>
<dbReference type="RefSeq" id="WP_244677282.1">
    <property type="nucleotide sequence ID" value="NZ_CP095046.1"/>
</dbReference>
<sequence length="134" mass="14911">MAYGVRHWIDAQVGAPPQESLNNALNHFHNLAYSLRRLLSVKGAGEIFSIFGFFWLVLLAGLRRDTSRWLRPVGRGGVALLAVVLIHMLLSGDLGRMGYLASPVFAVVFSLVLTRHPAFRWLISCPSDTENRPV</sequence>
<feature type="transmembrane region" description="Helical" evidence="1">
    <location>
        <begin position="96"/>
        <end position="114"/>
    </location>
</feature>
<name>A0A8T9Q8S0_9BACT</name>
<evidence type="ECO:0000256" key="1">
    <source>
        <dbReference type="SAM" id="Phobius"/>
    </source>
</evidence>
<evidence type="ECO:0000313" key="3">
    <source>
        <dbReference type="Proteomes" id="UP000831796"/>
    </source>
</evidence>
<gene>
    <name evidence="2" type="ORF">MUN79_08575</name>
</gene>
<dbReference type="AlphaFoldDB" id="A0A8T9Q8S0"/>
<feature type="transmembrane region" description="Helical" evidence="1">
    <location>
        <begin position="73"/>
        <end position="90"/>
    </location>
</feature>
<proteinExistence type="predicted"/>
<protein>
    <submittedName>
        <fullName evidence="2">Uncharacterized protein</fullName>
    </submittedName>
</protein>
<reference evidence="2" key="1">
    <citation type="submission" date="2022-04" db="EMBL/GenBank/DDBJ databases">
        <title>Hymenobacter sp. isolated from the air.</title>
        <authorList>
            <person name="Won M."/>
            <person name="Lee C.-M."/>
            <person name="Woen H.-Y."/>
            <person name="Kwon S.-W."/>
        </authorList>
    </citation>
    <scope>NUCLEOTIDE SEQUENCE</scope>
    <source>
        <strain evidence="2">5116S-3</strain>
    </source>
</reference>
<accession>A0A8T9Q8S0</accession>
<dbReference type="EMBL" id="CP095046">
    <property type="protein sequence ID" value="UOQ73936.1"/>
    <property type="molecule type" value="Genomic_DNA"/>
</dbReference>
<dbReference type="Proteomes" id="UP000831796">
    <property type="component" value="Chromosome"/>
</dbReference>
<keyword evidence="1" id="KW-1133">Transmembrane helix</keyword>